<proteinExistence type="inferred from homology"/>
<dbReference type="AlphaFoldDB" id="A0AAW9QRG2"/>
<dbReference type="GO" id="GO:0004497">
    <property type="term" value="F:monooxygenase activity"/>
    <property type="evidence" value="ECO:0007669"/>
    <property type="project" value="InterPro"/>
</dbReference>
<dbReference type="RefSeq" id="WP_332866945.1">
    <property type="nucleotide sequence ID" value="NZ_JBAFSM010000049.1"/>
</dbReference>
<dbReference type="InterPro" id="IPR050816">
    <property type="entry name" value="Flavin-dep_Halogenase_NPB"/>
</dbReference>
<dbReference type="SUPFAM" id="SSF51905">
    <property type="entry name" value="FAD/NAD(P)-binding domain"/>
    <property type="match status" value="1"/>
</dbReference>
<name>A0AAW9QRG2_9CHRO</name>
<comment type="caution">
    <text evidence="2">The sequence shown here is derived from an EMBL/GenBank/DDBJ whole genome shotgun (WGS) entry which is preliminary data.</text>
</comment>
<comment type="similarity">
    <text evidence="1">Belongs to the flavin-dependent halogenase family. Bacterial tryptophan halogenase subfamily.</text>
</comment>
<organism evidence="2 3">
    <name type="scientific">Pannus brasiliensis CCIBt3594</name>
    <dbReference type="NCBI Taxonomy" id="1427578"/>
    <lineage>
        <taxon>Bacteria</taxon>
        <taxon>Bacillati</taxon>
        <taxon>Cyanobacteriota</taxon>
        <taxon>Cyanophyceae</taxon>
        <taxon>Oscillatoriophycideae</taxon>
        <taxon>Chroococcales</taxon>
        <taxon>Microcystaceae</taxon>
        <taxon>Pannus</taxon>
    </lineage>
</organism>
<evidence type="ECO:0000256" key="1">
    <source>
        <dbReference type="ARBA" id="ARBA00038396"/>
    </source>
</evidence>
<protein>
    <submittedName>
        <fullName evidence="2">Tryptophan 7-halogenase</fullName>
    </submittedName>
</protein>
<reference evidence="2 3" key="1">
    <citation type="submission" date="2024-01" db="EMBL/GenBank/DDBJ databases">
        <title>Genomic insights into the taxonomy and metabolism of the cyanobacterium Pannus brasiliensis CCIBt3594.</title>
        <authorList>
            <person name="Machado M."/>
            <person name="Botero N.B."/>
            <person name="Andreote A.P.D."/>
            <person name="Feitosa A.M.T."/>
            <person name="Popin R."/>
            <person name="Sivonen K."/>
            <person name="Fiore M.F."/>
        </authorList>
    </citation>
    <scope>NUCLEOTIDE SEQUENCE [LARGE SCALE GENOMIC DNA]</scope>
    <source>
        <strain evidence="2 3">CCIBt3594</strain>
    </source>
</reference>
<dbReference type="Gene3D" id="3.50.50.60">
    <property type="entry name" value="FAD/NAD(P)-binding domain"/>
    <property type="match status" value="1"/>
</dbReference>
<dbReference type="InterPro" id="IPR036188">
    <property type="entry name" value="FAD/NAD-bd_sf"/>
</dbReference>
<keyword evidence="3" id="KW-1185">Reference proteome</keyword>
<dbReference type="Proteomes" id="UP001328733">
    <property type="component" value="Unassembled WGS sequence"/>
</dbReference>
<dbReference type="PANTHER" id="PTHR43747:SF1">
    <property type="entry name" value="SLR1998 PROTEIN"/>
    <property type="match status" value="1"/>
</dbReference>
<dbReference type="PANTHER" id="PTHR43747">
    <property type="entry name" value="FAD-BINDING PROTEIN"/>
    <property type="match status" value="1"/>
</dbReference>
<dbReference type="EMBL" id="JBAFSM010000049">
    <property type="protein sequence ID" value="MEG3439460.1"/>
    <property type="molecule type" value="Genomic_DNA"/>
</dbReference>
<dbReference type="InterPro" id="IPR006905">
    <property type="entry name" value="Flavin_halogenase"/>
</dbReference>
<gene>
    <name evidence="2" type="ORF">V0288_20200</name>
</gene>
<evidence type="ECO:0000313" key="2">
    <source>
        <dbReference type="EMBL" id="MEG3439460.1"/>
    </source>
</evidence>
<evidence type="ECO:0000313" key="3">
    <source>
        <dbReference type="Proteomes" id="UP001328733"/>
    </source>
</evidence>
<sequence length="578" mass="67159">MNDKIYDVAICGSGLAGLTLARQLKLKMPELSIVLLDRLARPLPQAGFKVGESTVEVGAYYLANVLQLTDYFENNHFHKLGFRYFLGDTTGDFHKRPEIGIFEFHPPYSYQIDRGVVESDLRQFNLDAGIELLENCQIKDIELASDSVTPHQVVYSQREEKETRILNARWVIDSTGRRRLLQKKLGLAKPFESEFSAVWFRVEGRFDVNDFVPETEREWHQRDPEKIRYFSTNHLCGEGYWVWIIPLSSGYTSLGIVTHENVHPFGTYHTYEKAFQWLEKHEPAVAHQLKNKPPIDFEKIPQYTYSSKQVFSLNRWACVGVAGVFADPFYSPGTDLIGFGNSLITQMIELDRQGQLTQKTVDEANRFLISYNESVTSHIHGTYLCFGNETVMTMKFLWDVLTAWAFSAPLMFNMLFLEPSKRVKVRKGTGEFFLLSHRMNQFFRDWLAKSQRRGSFEFIDYLKIPFVSELRTRNLKSNKTEQELIDDHLASIQLFEELVQVMFLLALEDTMPEKLAQFSDNVWLNAWAISLDPERWEIDRLFRPTTKPRDLRPMMAQMRQIIQFNPTDSSVTKELVTV</sequence>
<accession>A0AAW9QRG2</accession>
<dbReference type="Pfam" id="PF04820">
    <property type="entry name" value="Trp_halogenase"/>
    <property type="match status" value="1"/>
</dbReference>